<dbReference type="Gene3D" id="3.40.50.720">
    <property type="entry name" value="NAD(P)-binding Rossmann-like Domain"/>
    <property type="match status" value="3"/>
</dbReference>
<feature type="region of interest" description="N-terminal hotdog fold" evidence="6">
    <location>
        <begin position="925"/>
        <end position="1050"/>
    </location>
</feature>
<dbReference type="InterPro" id="IPR016036">
    <property type="entry name" value="Malonyl_transacylase_ACP-bd"/>
</dbReference>
<keyword evidence="3" id="KW-0808">Transferase</keyword>
<dbReference type="Pfam" id="PF21089">
    <property type="entry name" value="PKS_DH_N"/>
    <property type="match status" value="1"/>
</dbReference>
<dbReference type="SMART" id="SM00827">
    <property type="entry name" value="PKS_AT"/>
    <property type="match status" value="1"/>
</dbReference>
<dbReference type="GO" id="GO:0031177">
    <property type="term" value="F:phosphopantetheine binding"/>
    <property type="evidence" value="ECO:0007669"/>
    <property type="project" value="InterPro"/>
</dbReference>
<dbReference type="CDD" id="cd05195">
    <property type="entry name" value="enoyl_red"/>
    <property type="match status" value="1"/>
</dbReference>
<dbReference type="InterPro" id="IPR020843">
    <property type="entry name" value="ER"/>
</dbReference>
<feature type="domain" description="PKS/mFAS DH" evidence="9">
    <location>
        <begin position="925"/>
        <end position="1213"/>
    </location>
</feature>
<dbReference type="Pfam" id="PF08240">
    <property type="entry name" value="ADH_N"/>
    <property type="match status" value="1"/>
</dbReference>
<keyword evidence="12" id="KW-1185">Reference proteome</keyword>
<evidence type="ECO:0000313" key="12">
    <source>
        <dbReference type="Proteomes" id="UP000067626"/>
    </source>
</evidence>
<dbReference type="InterPro" id="IPR020807">
    <property type="entry name" value="PKS_DH"/>
</dbReference>
<dbReference type="SUPFAM" id="SSF51735">
    <property type="entry name" value="NAD(P)-binding Rossmann-fold domains"/>
    <property type="match status" value="3"/>
</dbReference>
<dbReference type="InterPro" id="IPR036291">
    <property type="entry name" value="NAD(P)-bd_dom_sf"/>
</dbReference>
<dbReference type="PROSITE" id="PS52004">
    <property type="entry name" value="KS3_2"/>
    <property type="match status" value="1"/>
</dbReference>
<dbReference type="SMART" id="SM00825">
    <property type="entry name" value="PKS_KS"/>
    <property type="match status" value="1"/>
</dbReference>
<dbReference type="PANTHER" id="PTHR43775:SF37">
    <property type="entry name" value="SI:DKEY-61P9.11"/>
    <property type="match status" value="1"/>
</dbReference>
<evidence type="ECO:0000256" key="6">
    <source>
        <dbReference type="PROSITE-ProRule" id="PRU01363"/>
    </source>
</evidence>
<dbReference type="InterPro" id="IPR011032">
    <property type="entry name" value="GroES-like_sf"/>
</dbReference>
<dbReference type="PROSITE" id="PS00606">
    <property type="entry name" value="KS3_1"/>
    <property type="match status" value="1"/>
</dbReference>
<dbReference type="SUPFAM" id="SSF55048">
    <property type="entry name" value="Probable ACP-binding domain of malonyl-CoA ACP transacylase"/>
    <property type="match status" value="1"/>
</dbReference>
<dbReference type="InterPro" id="IPR050091">
    <property type="entry name" value="PKS_NRPS_Biosynth_Enz"/>
</dbReference>
<dbReference type="GO" id="GO:0005886">
    <property type="term" value="C:plasma membrane"/>
    <property type="evidence" value="ECO:0007669"/>
    <property type="project" value="TreeGrafter"/>
</dbReference>
<dbReference type="Gene3D" id="1.10.1200.10">
    <property type="entry name" value="ACP-like"/>
    <property type="match status" value="1"/>
</dbReference>
<dbReference type="Pfam" id="PF13602">
    <property type="entry name" value="ADH_zinc_N_2"/>
    <property type="match status" value="1"/>
</dbReference>
<keyword evidence="4" id="KW-0511">Multifunctional enzyme</keyword>
<feature type="active site" description="Proton acceptor; for dehydratase activity" evidence="6">
    <location>
        <position position="957"/>
    </location>
</feature>
<dbReference type="OrthoDB" id="5349841at2"/>
<dbReference type="InterPro" id="IPR020841">
    <property type="entry name" value="PKS_Beta-ketoAc_synthase_dom"/>
</dbReference>
<evidence type="ECO:0000256" key="2">
    <source>
        <dbReference type="ARBA" id="ARBA00022553"/>
    </source>
</evidence>
<dbReference type="InterPro" id="IPR036736">
    <property type="entry name" value="ACP-like_sf"/>
</dbReference>
<dbReference type="FunFam" id="3.40.366.10:FF:000002">
    <property type="entry name" value="Probable polyketide synthase 2"/>
    <property type="match status" value="1"/>
</dbReference>
<dbReference type="InterPro" id="IPR014031">
    <property type="entry name" value="Ketoacyl_synth_C"/>
</dbReference>
<dbReference type="PANTHER" id="PTHR43775">
    <property type="entry name" value="FATTY ACID SYNTHASE"/>
    <property type="match status" value="1"/>
</dbReference>
<dbReference type="CDD" id="cd00833">
    <property type="entry name" value="PKS"/>
    <property type="match status" value="1"/>
</dbReference>
<dbReference type="FunFam" id="3.40.47.10:FF:000019">
    <property type="entry name" value="Polyketide synthase type I"/>
    <property type="match status" value="1"/>
</dbReference>
<evidence type="ECO:0000256" key="4">
    <source>
        <dbReference type="ARBA" id="ARBA00023268"/>
    </source>
</evidence>
<dbReference type="SMART" id="SM00822">
    <property type="entry name" value="PKS_KR"/>
    <property type="match status" value="1"/>
</dbReference>
<dbReference type="Gene3D" id="3.90.180.10">
    <property type="entry name" value="Medium-chain alcohol dehydrogenases, catalytic domain"/>
    <property type="match status" value="1"/>
</dbReference>
<evidence type="ECO:0000259" key="7">
    <source>
        <dbReference type="PROSITE" id="PS50075"/>
    </source>
</evidence>
<evidence type="ECO:0000256" key="1">
    <source>
        <dbReference type="ARBA" id="ARBA00022450"/>
    </source>
</evidence>
<dbReference type="InterPro" id="IPR006162">
    <property type="entry name" value="Ppantetheine_attach_site"/>
</dbReference>
<dbReference type="SUPFAM" id="SSF50129">
    <property type="entry name" value="GroES-like"/>
    <property type="match status" value="1"/>
</dbReference>
<gene>
    <name evidence="11" type="primary">ajuA</name>
    <name evidence="10" type="ORF">CMC5_054830</name>
</gene>
<dbReference type="GO" id="GO:0071770">
    <property type="term" value="P:DIM/DIP cell wall layer assembly"/>
    <property type="evidence" value="ECO:0007669"/>
    <property type="project" value="TreeGrafter"/>
</dbReference>
<dbReference type="GO" id="GO:0016491">
    <property type="term" value="F:oxidoreductase activity"/>
    <property type="evidence" value="ECO:0007669"/>
    <property type="project" value="InterPro"/>
</dbReference>
<reference evidence="11" key="1">
    <citation type="submission" date="2008-03" db="EMBL/GenBank/DDBJ databases">
        <title>Production of the highly antifungal isochromanone ajudazols in Chondromyces crocatus Cmc5: biosynthetic machinery and cytochrome P450 tailoring modifications.</title>
        <authorList>
            <person name="Buntin K."/>
            <person name="Rachid S."/>
            <person name="Scharfe M."/>
            <person name="Bloecker H."/>
            <person name="Weissman K.J."/>
            <person name="Mueller R."/>
        </authorList>
    </citation>
    <scope>NUCLEOTIDE SEQUENCE</scope>
    <source>
        <strain evidence="11">Cmc5</strain>
    </source>
</reference>
<evidence type="ECO:0000256" key="3">
    <source>
        <dbReference type="ARBA" id="ARBA00022679"/>
    </source>
</evidence>
<sequence length="2172" mass="230448">MEHKARLTSALLAIKKLQGDLDAVERSRREPIAIVGMACRFPGGAIDPGAFWRLLSEGVDAVTEVPPDRWDADAWYGPGAEGKICTREGAFVGPLDRFDPAFFGISPREAATLDPQQRLLLEVAWEALERAGIAPDALSGSKTGVFVGVGLDDFAQLALRTGDVRSLDVYSGTGAGLCFTAGRISFVLGLEGPSMAVDTACSSSLLAVHLACQSLRQRECSLALAGGVNVLLSPEISVYLSQSQALSPRGRCRTFDAGADGYVRGEGCGVVALKRLSDALADGDDIVALVRGSAVGHDGASSGLTVPRGPAQQSVIRAALENAGLDPARIGYVEAHGTGTSLGDPVEVEALAAALCQGRAEEQPLRIGAVKTNIGHLETAAGIAGLMKVALSLQHEALPANLHLEKPNPLIPWAELPVTVVTEQTPWPRCKEPRAAGVSAFGLSGTNVHVVLEEAPPRQEAANREEAATAERPFHLLPLSARSERALRDLAGRYDRHLGAHPEQHLKDATFTAGVGRAHMVHRAAIVARDVREARGRLSALSEDAPSAGLVTGHAAYGRRPRVAFLFTGQGAQYAGMGRALYATEPTFRRVIDQCATRLGPHLPEGLVAVMHDAEAGRWALNETGWTQPALFALEVALCEVWRDWGITPYAVMGHSVGELAAACVAGVFSLEDGLRLVADRGRLMQALPRGGAMAAVFAPEPVVAEAVRRSGDAVAIAAVNGPSEVVISGAEAEIEGVLALLEAAGVKARRLAVSHAFHAPQMSPMLDAFEATAAQVTYAAPQIRLVSNVTGAVATPDEVTSPAYWRRHVRETVRFLDGIRALAALGIDAFVEIGPKPTLLGAGRQCLPESEAAWLPSLREGEADLQQMLSSLGALYTRGAEIDWARLHRGAGRRRIPLPTYPFERERHWVQVPTRRGPDAAAGSPWLGRAFSSPAVAEHFYERAISVAALPFLGDHRIYGGVVVPGASHVAMMLCAAAEQLGRGPCVLEDVAFVQPLRLGDTEERSLQIAWRPEGEGAASCRMWSRGSGPGETWLLHAESRLRAAESEAVPRPGAPRLGAPDGEGWHELDPEDFYRSVAARGIDLGPTFRWIRRIARRGGEAWGELVAPEGLDEGAPLHPTLLDACIQLFGASWPAERFDEVAYVPMGIERLRFRGGAVMPTRLRARAVLRPGSGEGKDRLVGDVVLADDAGHFVAELSGLHAKRAPVEIFSTRTRGNDVLYEIAWPEAKRHDRVALVEAPGRFVILADRVGIGAQLGALLEQRGASMVLVSADDDVTDAARLDALLADTMQSGAALAGVVSLRALDAPPADQLDAAALEAAGALSLGGALHVAQALARAESRARLVLVTRGAQPVAPGRVEVAQAPLWGLGAVIALEHPEWRSTLIDLDPTASVAASAETLLEEILGSDGEDRLAFRGGARHVARLVRADARRHGTDRETDTPSQLRIQSRGSLEGLGWVPIERRVPGRGEVEIRVRATGLNFRDVLTTLGMYPGEGGPLGLECAGEVVRVGDGVEGLRPGDEVVALVAGSFSTFATVAAAFVAPLPPSMRFEEAATLPIAFLTAEYALNRLARMKRGERVLIHAAAGGVGLAAVQLAQQAGVEIFATAGSPEKHRYLASLGVQHTMSSRSADFVDEVMARTGGAGVDIVLNSLTGEMIPKSLSVLAKDGRFVEIGKAGIWSASEVAALRSDVAYSVFLLDENAAERPAEVAEAFQALVRGAEKGDVRPLPARAFPRAEAAEAFRYMAQARHIGKIVVTQVAEVRSDATYLVTGGLGSLGLSAASWLVTLGARHVVLMGRRGPSDTALQAVRALEEAGAEVRVVNGDVARAEDVARVLGEIDTSMPALRGVLHLAGTLDDGVVRTLRWDRVAEVLAPKVKGAWNLHAATRDRQLDLFVLFSSTASMLGSPGQASYSAANAFLDALAHHRHADGRPALSINWGAWADGGMAAGVDPERLRARGIDLIPRDEAIAWLDHLVRSDAAQVGVLPVRWDVFAQGGSRPLLSGLIRPPARPSGVGADIPAGPSFLERVREAAPSRRQGLVTAAIEEQVARVLRLRGPVEPQQPLREIGLDSLMAVELRNAIGRGTGLTPPMTLLFDYPTIDALTGYVLRQLDAPTANGATVRGPERTTTSTEVRSMLGEPLDLPAEELSDSEAEALLVEELERLNY</sequence>
<evidence type="ECO:0000313" key="11">
    <source>
        <dbReference type="EMBL" id="CAQ18828.1"/>
    </source>
</evidence>
<dbReference type="PROSITE" id="PS00012">
    <property type="entry name" value="PHOSPHOPANTETHEINE"/>
    <property type="match status" value="1"/>
</dbReference>
<dbReference type="SMART" id="SM01294">
    <property type="entry name" value="PKS_PP_betabranch"/>
    <property type="match status" value="1"/>
</dbReference>
<dbReference type="Gene3D" id="3.40.47.10">
    <property type="match status" value="1"/>
</dbReference>
<dbReference type="EMBL" id="CP012159">
    <property type="protein sequence ID" value="AKT41309.1"/>
    <property type="molecule type" value="Genomic_DNA"/>
</dbReference>
<feature type="domain" description="Ketosynthase family 3 (KS3)" evidence="8">
    <location>
        <begin position="29"/>
        <end position="454"/>
    </location>
</feature>
<dbReference type="InterPro" id="IPR013154">
    <property type="entry name" value="ADH-like_N"/>
</dbReference>
<dbReference type="RefSeq" id="WP_050433113.1">
    <property type="nucleotide sequence ID" value="NZ_CP012159.1"/>
</dbReference>
<dbReference type="STRING" id="52.CMC5_054830"/>
<comment type="function">
    <text evidence="5">Involved in production of the polyketide antibiotic thailandamide.</text>
</comment>
<dbReference type="PATRIC" id="fig|52.7.peg.6064"/>
<dbReference type="FunFam" id="3.40.50.720:FF:000209">
    <property type="entry name" value="Polyketide synthase Pks12"/>
    <property type="match status" value="1"/>
</dbReference>
<dbReference type="SMART" id="SM00826">
    <property type="entry name" value="PKS_DH"/>
    <property type="match status" value="1"/>
</dbReference>
<evidence type="ECO:0000313" key="10">
    <source>
        <dbReference type="EMBL" id="AKT41309.1"/>
    </source>
</evidence>
<dbReference type="Pfam" id="PF08659">
    <property type="entry name" value="KR"/>
    <property type="match status" value="1"/>
</dbReference>
<dbReference type="InterPro" id="IPR016035">
    <property type="entry name" value="Acyl_Trfase/lysoPLipase"/>
</dbReference>
<evidence type="ECO:0000259" key="9">
    <source>
        <dbReference type="PROSITE" id="PS52019"/>
    </source>
</evidence>
<dbReference type="SUPFAM" id="SSF53901">
    <property type="entry name" value="Thiolase-like"/>
    <property type="match status" value="1"/>
</dbReference>
<dbReference type="Pfam" id="PF22621">
    <property type="entry name" value="CurL-like_PKS_C"/>
    <property type="match status" value="1"/>
</dbReference>
<dbReference type="GO" id="GO:0004315">
    <property type="term" value="F:3-oxoacyl-[acyl-carrier-protein] synthase activity"/>
    <property type="evidence" value="ECO:0007669"/>
    <property type="project" value="InterPro"/>
</dbReference>
<dbReference type="Gene3D" id="3.30.70.3290">
    <property type="match status" value="1"/>
</dbReference>
<dbReference type="SUPFAM" id="SSF52151">
    <property type="entry name" value="FabD/lysophospholipase-like"/>
    <property type="match status" value="1"/>
</dbReference>
<feature type="active site" description="Proton donor; for dehydratase activity" evidence="6">
    <location>
        <position position="1125"/>
    </location>
</feature>
<dbReference type="InterPro" id="IPR014043">
    <property type="entry name" value="Acyl_transferase_dom"/>
</dbReference>
<dbReference type="PROSITE" id="PS52019">
    <property type="entry name" value="PKS_MFAS_DH"/>
    <property type="match status" value="1"/>
</dbReference>
<dbReference type="Pfam" id="PF14765">
    <property type="entry name" value="PS-DH"/>
    <property type="match status" value="1"/>
</dbReference>
<dbReference type="KEGG" id="ccro:CMC5_054830"/>
<dbReference type="PROSITE" id="PS50075">
    <property type="entry name" value="CARRIER"/>
    <property type="match status" value="1"/>
</dbReference>
<dbReference type="InterPro" id="IPR057326">
    <property type="entry name" value="KR_dom"/>
</dbReference>
<dbReference type="Proteomes" id="UP000067626">
    <property type="component" value="Chromosome"/>
</dbReference>
<dbReference type="InterPro" id="IPR013968">
    <property type="entry name" value="PKS_KR"/>
</dbReference>
<dbReference type="InterPro" id="IPR014030">
    <property type="entry name" value="Ketoacyl_synth_N"/>
</dbReference>
<name>B1GYF5_CHOCO</name>
<protein>
    <submittedName>
        <fullName evidence="11">Polyketide synthase</fullName>
    </submittedName>
</protein>
<dbReference type="EMBL" id="AM946600">
    <property type="protein sequence ID" value="CAQ18828.1"/>
    <property type="molecule type" value="Genomic_DNA"/>
</dbReference>
<dbReference type="GO" id="GO:0005737">
    <property type="term" value="C:cytoplasm"/>
    <property type="evidence" value="ECO:0007669"/>
    <property type="project" value="TreeGrafter"/>
</dbReference>
<feature type="region of interest" description="C-terminal hotdog fold" evidence="6">
    <location>
        <begin position="1066"/>
        <end position="1213"/>
    </location>
</feature>
<dbReference type="Pfam" id="PF00550">
    <property type="entry name" value="PP-binding"/>
    <property type="match status" value="1"/>
</dbReference>
<dbReference type="GO" id="GO:0004312">
    <property type="term" value="F:fatty acid synthase activity"/>
    <property type="evidence" value="ECO:0007669"/>
    <property type="project" value="TreeGrafter"/>
</dbReference>
<dbReference type="Gene3D" id="3.10.129.110">
    <property type="entry name" value="Polyketide synthase dehydratase"/>
    <property type="match status" value="1"/>
</dbReference>
<dbReference type="InterPro" id="IPR009081">
    <property type="entry name" value="PP-bd_ACP"/>
</dbReference>
<feature type="domain" description="Carrier" evidence="7">
    <location>
        <begin position="2041"/>
        <end position="2117"/>
    </location>
</feature>
<dbReference type="CDD" id="cd08955">
    <property type="entry name" value="KR_2_FAS_SDR_x"/>
    <property type="match status" value="1"/>
</dbReference>
<evidence type="ECO:0000256" key="5">
    <source>
        <dbReference type="ARBA" id="ARBA00054155"/>
    </source>
</evidence>
<organism evidence="11">
    <name type="scientific">Chondromyces crocatus</name>
    <dbReference type="NCBI Taxonomy" id="52"/>
    <lineage>
        <taxon>Bacteria</taxon>
        <taxon>Pseudomonadati</taxon>
        <taxon>Myxococcota</taxon>
        <taxon>Polyangia</taxon>
        <taxon>Polyangiales</taxon>
        <taxon>Polyangiaceae</taxon>
        <taxon>Chondromyces</taxon>
    </lineage>
</organism>
<dbReference type="InterPro" id="IPR018201">
    <property type="entry name" value="Ketoacyl_synth_AS"/>
</dbReference>
<dbReference type="InterPro" id="IPR042104">
    <property type="entry name" value="PKS_dehydratase_sf"/>
</dbReference>
<dbReference type="Gene3D" id="3.40.366.10">
    <property type="entry name" value="Malonyl-Coenzyme A Acyl Carrier Protein, domain 2"/>
    <property type="match status" value="1"/>
</dbReference>
<reference evidence="10 12" key="2">
    <citation type="submission" date="2015-07" db="EMBL/GenBank/DDBJ databases">
        <title>Genome analysis of myxobacterium Chondromyces crocatus Cm c5 reveals a high potential for natural compound synthesis and the genetic basis for the loss of fruiting body formation.</title>
        <authorList>
            <person name="Zaburannyi N."/>
            <person name="Bunk B."/>
            <person name="Maier J."/>
            <person name="Overmann J."/>
            <person name="Mueller R."/>
        </authorList>
    </citation>
    <scope>NUCLEOTIDE SEQUENCE [LARGE SCALE GENOMIC DNA]</scope>
    <source>
        <strain evidence="10 12">Cm c5</strain>
    </source>
</reference>
<dbReference type="InterPro" id="IPR049900">
    <property type="entry name" value="PKS_mFAS_DH"/>
</dbReference>
<proteinExistence type="predicted"/>
<dbReference type="Pfam" id="PF00109">
    <property type="entry name" value="ketoacyl-synt"/>
    <property type="match status" value="1"/>
</dbReference>
<dbReference type="InterPro" id="IPR049551">
    <property type="entry name" value="PKS_DH_C"/>
</dbReference>
<dbReference type="SMART" id="SM00829">
    <property type="entry name" value="PKS_ER"/>
    <property type="match status" value="1"/>
</dbReference>
<evidence type="ECO:0000259" key="8">
    <source>
        <dbReference type="PROSITE" id="PS52004"/>
    </source>
</evidence>
<dbReference type="SUPFAM" id="SSF47336">
    <property type="entry name" value="ACP-like"/>
    <property type="match status" value="1"/>
</dbReference>
<dbReference type="Pfam" id="PF00698">
    <property type="entry name" value="Acyl_transf_1"/>
    <property type="match status" value="1"/>
</dbReference>
<keyword evidence="1" id="KW-0596">Phosphopantetheine</keyword>
<accession>B1GYF5</accession>
<dbReference type="InterPro" id="IPR016039">
    <property type="entry name" value="Thiolase-like"/>
</dbReference>
<dbReference type="Pfam" id="PF02801">
    <property type="entry name" value="Ketoacyl-synt_C"/>
    <property type="match status" value="1"/>
</dbReference>
<dbReference type="SMART" id="SM00823">
    <property type="entry name" value="PKS_PP"/>
    <property type="match status" value="1"/>
</dbReference>
<dbReference type="GO" id="GO:0006633">
    <property type="term" value="P:fatty acid biosynthetic process"/>
    <property type="evidence" value="ECO:0007669"/>
    <property type="project" value="InterPro"/>
</dbReference>
<dbReference type="InterPro" id="IPR001227">
    <property type="entry name" value="Ac_transferase_dom_sf"/>
</dbReference>
<keyword evidence="2" id="KW-0597">Phosphoprotein</keyword>
<dbReference type="InterPro" id="IPR049552">
    <property type="entry name" value="PKS_DH_N"/>
</dbReference>
<dbReference type="InterPro" id="IPR020806">
    <property type="entry name" value="PKS_PP-bd"/>
</dbReference>